<proteinExistence type="predicted"/>
<accession>A0A6N1NIY6</accession>
<dbReference type="GeneID" id="80518331"/>
<reference evidence="1" key="2">
    <citation type="journal article" date="2018" name="Nat. Commun.">
        <title>Tailed giant Tupanvirus possesses the most complete translational apparatus of the known virosphere.</title>
        <authorList>
            <person name="Abrahao J."/>
            <person name="Silva L."/>
            <person name="Silva L.S."/>
            <person name="Khalil J.Y.B."/>
            <person name="Rodrigues R."/>
            <person name="Arantes T."/>
            <person name="Assis F."/>
            <person name="Boratto P."/>
            <person name="Andrade M."/>
            <person name="Kroon E.G."/>
            <person name="Ribeiro B."/>
            <person name="Bergier I."/>
            <person name="Seligmann H."/>
            <person name="Ghigo E."/>
            <person name="Colson P."/>
            <person name="Levasseur A."/>
            <person name="Kroemer G."/>
            <person name="Raoult D."/>
            <person name="La Scola B."/>
        </authorList>
    </citation>
    <scope>NUCLEOTIDE SEQUENCE [LARGE SCALE GENOMIC DNA]</scope>
    <source>
        <strain evidence="1">Soda lake</strain>
    </source>
</reference>
<dbReference type="RefSeq" id="YP_010781567.1">
    <property type="nucleotide sequence ID" value="NC_075039.1"/>
</dbReference>
<reference evidence="1" key="1">
    <citation type="submission" date="2017-01" db="EMBL/GenBank/DDBJ databases">
        <authorList>
            <person name="Assis F.L."/>
            <person name="Abrahao J.S."/>
            <person name="Silva L."/>
            <person name="Khalil J.B."/>
            <person name="Rodrigues R."/>
            <person name="Silva L.S."/>
            <person name="Arantes T."/>
            <person name="Boratto P."/>
            <person name="Andrade M."/>
            <person name="Kroon E.G."/>
            <person name="Ribeiro B."/>
            <person name="Bergier I."/>
            <person name="Seligmann H."/>
            <person name="Ghigo E."/>
            <person name="Colson P."/>
            <person name="Levasseur A."/>
            <person name="Raoult D."/>
            <person name="Scola B.L."/>
        </authorList>
    </citation>
    <scope>NUCLEOTIDE SEQUENCE</scope>
    <source>
        <strain evidence="1">Soda lake</strain>
    </source>
</reference>
<dbReference type="EMBL" id="KY523104">
    <property type="protein sequence ID" value="QKU34914.1"/>
    <property type="molecule type" value="Genomic_DNA"/>
</dbReference>
<protein>
    <submittedName>
        <fullName evidence="1">Putative orfan</fullName>
    </submittedName>
</protein>
<evidence type="ECO:0000313" key="1">
    <source>
        <dbReference type="EMBL" id="QKU34914.1"/>
    </source>
</evidence>
<organism evidence="1">
    <name type="scientific">Tupanvirus soda lake</name>
    <dbReference type="NCBI Taxonomy" id="2126985"/>
    <lineage>
        <taxon>Viruses</taxon>
        <taxon>Varidnaviria</taxon>
        <taxon>Bamfordvirae</taxon>
        <taxon>Nucleocytoviricota</taxon>
        <taxon>Megaviricetes</taxon>
        <taxon>Imitervirales</taxon>
        <taxon>Mimiviridae</taxon>
        <taxon>Megamimivirinae</taxon>
        <taxon>Tupanvirus</taxon>
        <taxon>Tupanvirus salinum</taxon>
    </lineage>
</organism>
<name>A0A6N1NIY6_9VIRU</name>
<sequence length="139" mass="15814">MTNMNMNNISSQNLNFNSGEDFSNELEIIYPKTLLKKGNSNIAPQETSKKIIAHRYHKQLFNNNNTINCQIVPSTMCIKNNDDDTLRINLLSPIFDESFDNKKISKISLKKNSHGSIDLFIKFDKNIKNKSSNISSSIS</sequence>
<dbReference type="KEGG" id="vg:80518331"/>